<sequence length="115" mass="13519">MTDDLYYQFCYGLTTFLYELLSNLGKIMPPRYSCDYFQYKAFMRCCFTRSTMGIHIIIYFYKPFMRCRPRRLSVAIHFIIFLINPFSVSLQTSDCGTHEFISHIIPSCGVAQTSD</sequence>
<dbReference type="EMBL" id="AK368702">
    <property type="protein sequence ID" value="BAJ99905.1"/>
    <property type="molecule type" value="mRNA"/>
</dbReference>
<proteinExistence type="evidence at transcript level"/>
<name>F2DXT4_HORVV</name>
<organism evidence="1">
    <name type="scientific">Hordeum vulgare subsp. vulgare</name>
    <name type="common">Domesticated barley</name>
    <dbReference type="NCBI Taxonomy" id="112509"/>
    <lineage>
        <taxon>Eukaryota</taxon>
        <taxon>Viridiplantae</taxon>
        <taxon>Streptophyta</taxon>
        <taxon>Embryophyta</taxon>
        <taxon>Tracheophyta</taxon>
        <taxon>Spermatophyta</taxon>
        <taxon>Magnoliopsida</taxon>
        <taxon>Liliopsida</taxon>
        <taxon>Poales</taxon>
        <taxon>Poaceae</taxon>
        <taxon>BOP clade</taxon>
        <taxon>Pooideae</taxon>
        <taxon>Triticodae</taxon>
        <taxon>Triticeae</taxon>
        <taxon>Hordeinae</taxon>
        <taxon>Hordeum</taxon>
    </lineage>
</organism>
<dbReference type="AlphaFoldDB" id="F2DXT4"/>
<evidence type="ECO:0000313" key="1">
    <source>
        <dbReference type="EMBL" id="BAJ99905.1"/>
    </source>
</evidence>
<protein>
    <submittedName>
        <fullName evidence="1">Predicted protein</fullName>
    </submittedName>
</protein>
<reference evidence="1" key="1">
    <citation type="journal article" date="2011" name="Plant Physiol.">
        <title>Comprehensive sequence analysis of 24,783 barley full-length cDNAs derived from 12 clone libraries.</title>
        <authorList>
            <person name="Matsumoto T."/>
            <person name="Tanaka T."/>
            <person name="Sakai H."/>
            <person name="Amano N."/>
            <person name="Kanamori H."/>
            <person name="Kurita K."/>
            <person name="Kikuta A."/>
            <person name="Kamiya K."/>
            <person name="Yamamoto M."/>
            <person name="Ikawa H."/>
            <person name="Fujii N."/>
            <person name="Hori K."/>
            <person name="Itoh T."/>
            <person name="Sato K."/>
        </authorList>
    </citation>
    <scope>NUCLEOTIDE SEQUENCE</scope>
    <source>
        <tissue evidence="1">Shoot and root</tissue>
    </source>
</reference>
<accession>F2DXT4</accession>